<accession>R0KAJ8</accession>
<organism evidence="2 3">
    <name type="scientific">Exserohilum turcicum (strain 28A)</name>
    <name type="common">Northern leaf blight fungus</name>
    <name type="synonym">Setosphaeria turcica</name>
    <dbReference type="NCBI Taxonomy" id="671987"/>
    <lineage>
        <taxon>Eukaryota</taxon>
        <taxon>Fungi</taxon>
        <taxon>Dikarya</taxon>
        <taxon>Ascomycota</taxon>
        <taxon>Pezizomycotina</taxon>
        <taxon>Dothideomycetes</taxon>
        <taxon>Pleosporomycetidae</taxon>
        <taxon>Pleosporales</taxon>
        <taxon>Pleosporineae</taxon>
        <taxon>Pleosporaceae</taxon>
        <taxon>Exserohilum</taxon>
    </lineage>
</organism>
<keyword evidence="3" id="KW-1185">Reference proteome</keyword>
<sequence length="71" mass="7897">MSTVRFPLDSWFPKTEEKLKRILRDAPPKPAPPPPTDNESPRTDVELQTLPAHEHCNGNLTPATHMDSAAP</sequence>
<dbReference type="HOGENOM" id="CLU_2741653_0_0_1"/>
<reference evidence="2 3" key="2">
    <citation type="journal article" date="2013" name="PLoS Genet.">
        <title>Comparative genome structure, secondary metabolite, and effector coding capacity across Cochliobolus pathogens.</title>
        <authorList>
            <person name="Condon B.J."/>
            <person name="Leng Y."/>
            <person name="Wu D."/>
            <person name="Bushley K.E."/>
            <person name="Ohm R.A."/>
            <person name="Otillar R."/>
            <person name="Martin J."/>
            <person name="Schackwitz W."/>
            <person name="Grimwood J."/>
            <person name="MohdZainudin N."/>
            <person name="Xue C."/>
            <person name="Wang R."/>
            <person name="Manning V.A."/>
            <person name="Dhillon B."/>
            <person name="Tu Z.J."/>
            <person name="Steffenson B.J."/>
            <person name="Salamov A."/>
            <person name="Sun H."/>
            <person name="Lowry S."/>
            <person name="LaButti K."/>
            <person name="Han J."/>
            <person name="Copeland A."/>
            <person name="Lindquist E."/>
            <person name="Barry K."/>
            <person name="Schmutz J."/>
            <person name="Baker S.E."/>
            <person name="Ciuffetti L.M."/>
            <person name="Grigoriev I.V."/>
            <person name="Zhong S."/>
            <person name="Turgeon B.G."/>
        </authorList>
    </citation>
    <scope>NUCLEOTIDE SEQUENCE [LARGE SCALE GENOMIC DNA]</scope>
    <source>
        <strain evidence="3">28A</strain>
    </source>
</reference>
<dbReference type="EMBL" id="KB908593">
    <property type="protein sequence ID" value="EOA86454.1"/>
    <property type="molecule type" value="Genomic_DNA"/>
</dbReference>
<evidence type="ECO:0000313" key="3">
    <source>
        <dbReference type="Proteomes" id="UP000016935"/>
    </source>
</evidence>
<dbReference type="GeneID" id="19405135"/>
<evidence type="ECO:0000256" key="1">
    <source>
        <dbReference type="SAM" id="MobiDB-lite"/>
    </source>
</evidence>
<dbReference type="Proteomes" id="UP000016935">
    <property type="component" value="Unassembled WGS sequence"/>
</dbReference>
<evidence type="ECO:0000313" key="2">
    <source>
        <dbReference type="EMBL" id="EOA86454.1"/>
    </source>
</evidence>
<dbReference type="AlphaFoldDB" id="R0KAJ8"/>
<name>R0KAJ8_EXST2</name>
<gene>
    <name evidence="2" type="ORF">SETTUDRAFT_47476</name>
</gene>
<proteinExistence type="predicted"/>
<reference evidence="2 3" key="1">
    <citation type="journal article" date="2012" name="PLoS Pathog.">
        <title>Diverse lifestyles and strategies of plant pathogenesis encoded in the genomes of eighteen Dothideomycetes fungi.</title>
        <authorList>
            <person name="Ohm R.A."/>
            <person name="Feau N."/>
            <person name="Henrissat B."/>
            <person name="Schoch C.L."/>
            <person name="Horwitz B.A."/>
            <person name="Barry K.W."/>
            <person name="Condon B.J."/>
            <person name="Copeland A.C."/>
            <person name="Dhillon B."/>
            <person name="Glaser F."/>
            <person name="Hesse C.N."/>
            <person name="Kosti I."/>
            <person name="LaButti K."/>
            <person name="Lindquist E.A."/>
            <person name="Lucas S."/>
            <person name="Salamov A.A."/>
            <person name="Bradshaw R.E."/>
            <person name="Ciuffetti L."/>
            <person name="Hamelin R.C."/>
            <person name="Kema G.H.J."/>
            <person name="Lawrence C."/>
            <person name="Scott J.A."/>
            <person name="Spatafora J.W."/>
            <person name="Turgeon B.G."/>
            <person name="de Wit P.J.G.M."/>
            <person name="Zhong S."/>
            <person name="Goodwin S.B."/>
            <person name="Grigoriev I.V."/>
        </authorList>
    </citation>
    <scope>NUCLEOTIDE SEQUENCE [LARGE SCALE GENOMIC DNA]</scope>
    <source>
        <strain evidence="3">28A</strain>
    </source>
</reference>
<dbReference type="RefSeq" id="XP_008025926.1">
    <property type="nucleotide sequence ID" value="XM_008027735.1"/>
</dbReference>
<protein>
    <submittedName>
        <fullName evidence="2">Uncharacterized protein</fullName>
    </submittedName>
</protein>
<feature type="region of interest" description="Disordered" evidence="1">
    <location>
        <begin position="22"/>
        <end position="43"/>
    </location>
</feature>